<dbReference type="EMBL" id="AMGX01000012">
    <property type="protein sequence ID" value="EXJ69174.1"/>
    <property type="molecule type" value="Genomic_DNA"/>
</dbReference>
<protein>
    <recommendedName>
        <fullName evidence="5">Chromo domain-containing protein</fullName>
    </recommendedName>
</protein>
<proteinExistence type="predicted"/>
<evidence type="ECO:0000256" key="2">
    <source>
        <dbReference type="SAM" id="SignalP"/>
    </source>
</evidence>
<dbReference type="RefSeq" id="XP_007746884.1">
    <property type="nucleotide sequence ID" value="XM_007748694.1"/>
</dbReference>
<dbReference type="InterPro" id="IPR016197">
    <property type="entry name" value="Chromo-like_dom_sf"/>
</dbReference>
<evidence type="ECO:0000313" key="4">
    <source>
        <dbReference type="Proteomes" id="UP000019471"/>
    </source>
</evidence>
<evidence type="ECO:0000256" key="1">
    <source>
        <dbReference type="ARBA" id="ARBA00011353"/>
    </source>
</evidence>
<feature type="chain" id="PRO_5004934699" description="Chromo domain-containing protein" evidence="2">
    <location>
        <begin position="21"/>
        <end position="410"/>
    </location>
</feature>
<keyword evidence="2" id="KW-0732">Signal</keyword>
<organism evidence="3 4">
    <name type="scientific">Cladophialophora psammophila CBS 110553</name>
    <dbReference type="NCBI Taxonomy" id="1182543"/>
    <lineage>
        <taxon>Eukaryota</taxon>
        <taxon>Fungi</taxon>
        <taxon>Dikarya</taxon>
        <taxon>Ascomycota</taxon>
        <taxon>Pezizomycotina</taxon>
        <taxon>Eurotiomycetes</taxon>
        <taxon>Chaetothyriomycetidae</taxon>
        <taxon>Chaetothyriales</taxon>
        <taxon>Herpotrichiellaceae</taxon>
        <taxon>Cladophialophora</taxon>
    </lineage>
</organism>
<keyword evidence="4" id="KW-1185">Reference proteome</keyword>
<dbReference type="eggNOG" id="ENOG502RCDD">
    <property type="taxonomic scope" value="Eukaryota"/>
</dbReference>
<reference evidence="3 4" key="1">
    <citation type="submission" date="2013-03" db="EMBL/GenBank/DDBJ databases">
        <title>The Genome Sequence of Cladophialophora psammophila CBS 110553.</title>
        <authorList>
            <consortium name="The Broad Institute Genomics Platform"/>
            <person name="Cuomo C."/>
            <person name="de Hoog S."/>
            <person name="Gorbushina A."/>
            <person name="Walker B."/>
            <person name="Young S.K."/>
            <person name="Zeng Q."/>
            <person name="Gargeya S."/>
            <person name="Fitzgerald M."/>
            <person name="Haas B."/>
            <person name="Abouelleil A."/>
            <person name="Allen A.W."/>
            <person name="Alvarado L."/>
            <person name="Arachchi H.M."/>
            <person name="Berlin A.M."/>
            <person name="Chapman S.B."/>
            <person name="Gainer-Dewar J."/>
            <person name="Goldberg J."/>
            <person name="Griggs A."/>
            <person name="Gujja S."/>
            <person name="Hansen M."/>
            <person name="Howarth C."/>
            <person name="Imamovic A."/>
            <person name="Ireland A."/>
            <person name="Larimer J."/>
            <person name="McCowan C."/>
            <person name="Murphy C."/>
            <person name="Pearson M."/>
            <person name="Poon T.W."/>
            <person name="Priest M."/>
            <person name="Roberts A."/>
            <person name="Saif S."/>
            <person name="Shea T."/>
            <person name="Sisk P."/>
            <person name="Sykes S."/>
            <person name="Wortman J."/>
            <person name="Nusbaum C."/>
            <person name="Birren B."/>
        </authorList>
    </citation>
    <scope>NUCLEOTIDE SEQUENCE [LARGE SCALE GENOMIC DNA]</scope>
    <source>
        <strain evidence="3 4">CBS 110553</strain>
    </source>
</reference>
<comment type="subunit">
    <text evidence="1">Component of the NuA4 histone acetyltransferase complex.</text>
</comment>
<accession>W9XFL5</accession>
<feature type="signal peptide" evidence="2">
    <location>
        <begin position="1"/>
        <end position="20"/>
    </location>
</feature>
<dbReference type="GeneID" id="19192811"/>
<dbReference type="SUPFAM" id="SSF54160">
    <property type="entry name" value="Chromo domain-like"/>
    <property type="match status" value="1"/>
</dbReference>
<dbReference type="AlphaFoldDB" id="W9XFL5"/>
<gene>
    <name evidence="3" type="ORF">A1O5_08109</name>
</gene>
<comment type="caution">
    <text evidence="3">The sequence shown here is derived from an EMBL/GenBank/DDBJ whole genome shotgun (WGS) entry which is preliminary data.</text>
</comment>
<name>W9XFL5_9EURO</name>
<evidence type="ECO:0008006" key="5">
    <source>
        <dbReference type="Google" id="ProtNLM"/>
    </source>
</evidence>
<dbReference type="HOGENOM" id="CLU_670856_0_0_1"/>
<dbReference type="Proteomes" id="UP000019471">
    <property type="component" value="Unassembled WGS sequence"/>
</dbReference>
<sequence length="410" mass="44652">MKTFTLIVATIVSLLGFVGTAPTCPGHVQSGQISCTCNSDGGVTCTSFQLCGVGNSNADVSLSSGFTATVECQNNGGQIVDVKTRTVTDSDSATAAPNKNGCLTVPQLSTQRPTTQSFLDAAKCPNRNWTKQVLGGTLPHQIPFSPAHLSSHDYIIPIVTDVPALTVPYHPEGKGIRVIQKYVSTVSEKHGCRQRSTQEEDICNYDFVGAVGLKRSSARKATIVYYVYWIGFGPNDISWEPERNLFRGDLEPNLSDFGDFEVEDTKVVNHIKPQISVNDTDGSQGKDPIQISITDSGASSAPKELESCANTEQGYPERDIGSLYERRSSFCNRISSQTTNEQSSSTIISLQPNEMEIDFFQKIHQRDTQNTPDLCETGGTTLSTLLEPLSQTTRDPERDPEMNVVDSCFI</sequence>
<dbReference type="OrthoDB" id="4525320at2759"/>
<evidence type="ECO:0000313" key="3">
    <source>
        <dbReference type="EMBL" id="EXJ69174.1"/>
    </source>
</evidence>